<dbReference type="NCBIfam" id="TIGR01083">
    <property type="entry name" value="nth"/>
    <property type="match status" value="1"/>
</dbReference>
<keyword evidence="6 12" id="KW-0408">Iron</keyword>
<dbReference type="InterPro" id="IPR000445">
    <property type="entry name" value="HhH_motif"/>
</dbReference>
<dbReference type="GO" id="GO:0051539">
    <property type="term" value="F:4 iron, 4 sulfur cluster binding"/>
    <property type="evidence" value="ECO:0007669"/>
    <property type="project" value="UniProtKB-UniRule"/>
</dbReference>
<keyword evidence="7 12" id="KW-0411">Iron-sulfur</keyword>
<evidence type="ECO:0000256" key="12">
    <source>
        <dbReference type="HAMAP-Rule" id="MF_00942"/>
    </source>
</evidence>
<dbReference type="PROSITE" id="PS01155">
    <property type="entry name" value="ENDONUCLEASE_III_2"/>
    <property type="match status" value="1"/>
</dbReference>
<keyword evidence="2 12" id="KW-0004">4Fe-4S</keyword>
<name>A0A6A0B6I0_9LACT</name>
<dbReference type="Pfam" id="PF00633">
    <property type="entry name" value="HHH"/>
    <property type="match status" value="1"/>
</dbReference>
<dbReference type="PROSITE" id="PS00764">
    <property type="entry name" value="ENDONUCLEASE_III_1"/>
    <property type="match status" value="1"/>
</dbReference>
<dbReference type="PIRSF" id="PIRSF001435">
    <property type="entry name" value="Nth"/>
    <property type="match status" value="1"/>
</dbReference>
<evidence type="ECO:0000256" key="11">
    <source>
        <dbReference type="ARBA" id="ARBA00023295"/>
    </source>
</evidence>
<feature type="binding site" evidence="12">
    <location>
        <position position="205"/>
    </location>
    <ligand>
        <name>[4Fe-4S] cluster</name>
        <dbReference type="ChEBI" id="CHEBI:49883"/>
    </ligand>
</feature>
<comment type="cofactor">
    <cofactor evidence="12">
        <name>[4Fe-4S] cluster</name>
        <dbReference type="ChEBI" id="CHEBI:49883"/>
    </cofactor>
    <text evidence="12">Binds 1 [4Fe-4S] cluster.</text>
</comment>
<evidence type="ECO:0000313" key="16">
    <source>
        <dbReference type="Proteomes" id="UP000475928"/>
    </source>
</evidence>
<reference evidence="15 16" key="1">
    <citation type="submission" date="2020-02" db="EMBL/GenBank/DDBJ databases">
        <title>Draft genome sequence of Lactococcus sp. Hs20B0-1.</title>
        <authorList>
            <person name="Noda S."/>
            <person name="Yuki M."/>
            <person name="Ohkuma M."/>
        </authorList>
    </citation>
    <scope>NUCLEOTIDE SEQUENCE [LARGE SCALE GENOMIC DNA]</scope>
    <source>
        <strain evidence="15 16">Hs20B0-1</strain>
    </source>
</reference>
<evidence type="ECO:0000256" key="4">
    <source>
        <dbReference type="ARBA" id="ARBA00022763"/>
    </source>
</evidence>
<dbReference type="FunFam" id="1.10.340.30:FF:000001">
    <property type="entry name" value="Endonuclease III"/>
    <property type="match status" value="1"/>
</dbReference>
<dbReference type="SMART" id="SM00478">
    <property type="entry name" value="ENDO3c"/>
    <property type="match status" value="1"/>
</dbReference>
<evidence type="ECO:0000256" key="13">
    <source>
        <dbReference type="SAM" id="SignalP"/>
    </source>
</evidence>
<dbReference type="InterPro" id="IPR003651">
    <property type="entry name" value="Endonuclease3_FeS-loop_motif"/>
</dbReference>
<dbReference type="Gene3D" id="1.10.1670.10">
    <property type="entry name" value="Helix-hairpin-Helix base-excision DNA repair enzymes (C-terminal)"/>
    <property type="match status" value="1"/>
</dbReference>
<dbReference type="PANTHER" id="PTHR10359">
    <property type="entry name" value="A/G-SPECIFIC ADENINE GLYCOSYLASE/ENDONUCLEASE III"/>
    <property type="match status" value="1"/>
</dbReference>
<organism evidence="15 16">
    <name type="scientific">Pseudolactococcus insecticola</name>
    <dbReference type="NCBI Taxonomy" id="2709158"/>
    <lineage>
        <taxon>Bacteria</taxon>
        <taxon>Bacillati</taxon>
        <taxon>Bacillota</taxon>
        <taxon>Bacilli</taxon>
        <taxon>Lactobacillales</taxon>
        <taxon>Streptococcaceae</taxon>
        <taxon>Pseudolactococcus</taxon>
    </lineage>
</organism>
<dbReference type="GO" id="GO:0019104">
    <property type="term" value="F:DNA N-glycosylase activity"/>
    <property type="evidence" value="ECO:0007669"/>
    <property type="project" value="UniProtKB-UniRule"/>
</dbReference>
<evidence type="ECO:0000259" key="14">
    <source>
        <dbReference type="SMART" id="SM00478"/>
    </source>
</evidence>
<keyword evidence="5 12" id="KW-0378">Hydrolase</keyword>
<keyword evidence="4 12" id="KW-0227">DNA damage</keyword>
<keyword evidence="13" id="KW-0732">Signal</keyword>
<evidence type="ECO:0000256" key="3">
    <source>
        <dbReference type="ARBA" id="ARBA00022723"/>
    </source>
</evidence>
<comment type="similarity">
    <text evidence="1 12">Belongs to the Nth/MutY family.</text>
</comment>
<comment type="caution">
    <text evidence="15">The sequence shown here is derived from an EMBL/GenBank/DDBJ whole genome shotgun (WGS) entry which is preliminary data.</text>
</comment>
<dbReference type="PANTHER" id="PTHR10359:SF18">
    <property type="entry name" value="ENDONUCLEASE III"/>
    <property type="match status" value="1"/>
</dbReference>
<evidence type="ECO:0000256" key="10">
    <source>
        <dbReference type="ARBA" id="ARBA00023239"/>
    </source>
</evidence>
<dbReference type="SUPFAM" id="SSF48150">
    <property type="entry name" value="DNA-glycosylase"/>
    <property type="match status" value="1"/>
</dbReference>
<feature type="binding site" evidence="12">
    <location>
        <position position="189"/>
    </location>
    <ligand>
        <name>[4Fe-4S] cluster</name>
        <dbReference type="ChEBI" id="CHEBI:49883"/>
    </ligand>
</feature>
<protein>
    <recommendedName>
        <fullName evidence="12">Endonuclease III</fullName>
        <ecNumber evidence="12">4.2.99.18</ecNumber>
    </recommendedName>
    <alternativeName>
        <fullName evidence="12">DNA-(apurinic or apyrimidinic site) lyase</fullName>
    </alternativeName>
</protein>
<keyword evidence="3 12" id="KW-0479">Metal-binding</keyword>
<evidence type="ECO:0000256" key="2">
    <source>
        <dbReference type="ARBA" id="ARBA00022485"/>
    </source>
</evidence>
<dbReference type="InterPro" id="IPR023170">
    <property type="entry name" value="HhH_base_excis_C"/>
</dbReference>
<keyword evidence="16" id="KW-1185">Reference proteome</keyword>
<feature type="binding site" evidence="12">
    <location>
        <position position="196"/>
    </location>
    <ligand>
        <name>[4Fe-4S] cluster</name>
        <dbReference type="ChEBI" id="CHEBI:49883"/>
    </ligand>
</feature>
<dbReference type="Proteomes" id="UP000475928">
    <property type="component" value="Unassembled WGS sequence"/>
</dbReference>
<dbReference type="EMBL" id="BLLH01000002">
    <property type="protein sequence ID" value="GFH40283.1"/>
    <property type="molecule type" value="Genomic_DNA"/>
</dbReference>
<dbReference type="InterPro" id="IPR004036">
    <property type="entry name" value="Endonuclease-III-like_CS2"/>
</dbReference>
<comment type="catalytic activity">
    <reaction evidence="12">
        <text>2'-deoxyribonucleotide-(2'-deoxyribose 5'-phosphate)-2'-deoxyribonucleotide-DNA = a 3'-end 2'-deoxyribonucleotide-(2,3-dehydro-2,3-deoxyribose 5'-phosphate)-DNA + a 5'-end 5'-phospho-2'-deoxyribonucleoside-DNA + H(+)</text>
        <dbReference type="Rhea" id="RHEA:66592"/>
        <dbReference type="Rhea" id="RHEA-COMP:13180"/>
        <dbReference type="Rhea" id="RHEA-COMP:16897"/>
        <dbReference type="Rhea" id="RHEA-COMP:17067"/>
        <dbReference type="ChEBI" id="CHEBI:15378"/>
        <dbReference type="ChEBI" id="CHEBI:136412"/>
        <dbReference type="ChEBI" id="CHEBI:157695"/>
        <dbReference type="ChEBI" id="CHEBI:167181"/>
        <dbReference type="EC" id="4.2.99.18"/>
    </reaction>
</comment>
<dbReference type="InterPro" id="IPR011257">
    <property type="entry name" value="DNA_glycosylase"/>
</dbReference>
<dbReference type="InterPro" id="IPR005759">
    <property type="entry name" value="Nth"/>
</dbReference>
<dbReference type="Gene3D" id="1.10.340.30">
    <property type="entry name" value="Hypothetical protein, domain 2"/>
    <property type="match status" value="1"/>
</dbReference>
<dbReference type="GO" id="GO:0140078">
    <property type="term" value="F:class I DNA-(apurinic or apyrimidinic site) endonuclease activity"/>
    <property type="evidence" value="ECO:0007669"/>
    <property type="project" value="UniProtKB-EC"/>
</dbReference>
<dbReference type="Pfam" id="PF10576">
    <property type="entry name" value="EndIII_4Fe-2S"/>
    <property type="match status" value="1"/>
</dbReference>
<evidence type="ECO:0000256" key="1">
    <source>
        <dbReference type="ARBA" id="ARBA00008343"/>
    </source>
</evidence>
<accession>A0A6A0B6I0</accession>
<keyword evidence="11 12" id="KW-0326">Glycosidase</keyword>
<dbReference type="GO" id="GO:0046872">
    <property type="term" value="F:metal ion binding"/>
    <property type="evidence" value="ECO:0007669"/>
    <property type="project" value="UniProtKB-KW"/>
</dbReference>
<dbReference type="GO" id="GO:0003677">
    <property type="term" value="F:DNA binding"/>
    <property type="evidence" value="ECO:0007669"/>
    <property type="project" value="UniProtKB-UniRule"/>
</dbReference>
<dbReference type="SMART" id="SM00525">
    <property type="entry name" value="FES"/>
    <property type="match status" value="1"/>
</dbReference>
<keyword evidence="9 12" id="KW-0234">DNA repair</keyword>
<evidence type="ECO:0000256" key="5">
    <source>
        <dbReference type="ARBA" id="ARBA00022801"/>
    </source>
</evidence>
<dbReference type="InterPro" id="IPR004035">
    <property type="entry name" value="Endouclease-III_FeS-bd_BS"/>
</dbReference>
<feature type="signal peptide" evidence="13">
    <location>
        <begin position="1"/>
        <end position="23"/>
    </location>
</feature>
<keyword evidence="10 12" id="KW-0456">Lyase</keyword>
<dbReference type="Pfam" id="PF00730">
    <property type="entry name" value="HhH-GPD"/>
    <property type="match status" value="1"/>
</dbReference>
<gene>
    <name evidence="12 15" type="primary">nth</name>
    <name evidence="15" type="ORF">Hs20B_06810</name>
</gene>
<dbReference type="FunFam" id="1.10.1670.10:FF:000001">
    <property type="entry name" value="Endonuclease III"/>
    <property type="match status" value="1"/>
</dbReference>
<keyword evidence="8 12" id="KW-0238">DNA-binding</keyword>
<sequence length="215" mass="23654">MLSKAKFTAVLAIIAGMFPNAHGELESDTPFQLLIATILSAQATDKGVNKATPKLFASYPDAETLAIADIADVESKIRTIGLYKTKAKNIVRTAQMLITDFGGELPHDKDLLQKLPGVGRKTANVVLGDAFGIPGIAVDTHVERVSKRLQLVKQSATVLEVEDKLMKVVPEKDWVETHHRLIFFGRYHCTARNPKCQTCPVLPYCKFGEKLTHES</sequence>
<feature type="chain" id="PRO_5038993250" description="Endonuclease III" evidence="13">
    <location>
        <begin position="24"/>
        <end position="215"/>
    </location>
</feature>
<dbReference type="InterPro" id="IPR003265">
    <property type="entry name" value="HhH-GPD_domain"/>
</dbReference>
<evidence type="ECO:0000313" key="15">
    <source>
        <dbReference type="EMBL" id="GFH40283.1"/>
    </source>
</evidence>
<proteinExistence type="inferred from homology"/>
<dbReference type="HAMAP" id="MF_00942">
    <property type="entry name" value="Nth"/>
    <property type="match status" value="1"/>
</dbReference>
<dbReference type="AlphaFoldDB" id="A0A6A0B6I0"/>
<comment type="function">
    <text evidence="12">DNA repair enzyme that has both DNA N-glycosylase activity and AP-lyase activity. The DNA N-glycosylase activity releases various damaged pyrimidines from DNA by cleaving the N-glycosidic bond, leaving an AP (apurinic/apyrimidinic) site. The AP-lyase activity cleaves the phosphodiester bond 3' to the AP site by a beta-elimination, leaving a 3'-terminal unsaturated sugar and a product with a terminal 5'-phosphate.</text>
</comment>
<evidence type="ECO:0000256" key="6">
    <source>
        <dbReference type="ARBA" id="ARBA00023004"/>
    </source>
</evidence>
<evidence type="ECO:0000256" key="8">
    <source>
        <dbReference type="ARBA" id="ARBA00023125"/>
    </source>
</evidence>
<dbReference type="CDD" id="cd00056">
    <property type="entry name" value="ENDO3c"/>
    <property type="match status" value="1"/>
</dbReference>
<evidence type="ECO:0000256" key="7">
    <source>
        <dbReference type="ARBA" id="ARBA00023014"/>
    </source>
</evidence>
<feature type="domain" description="HhH-GPD" evidence="14">
    <location>
        <begin position="39"/>
        <end position="187"/>
    </location>
</feature>
<dbReference type="RefSeq" id="WP_172355652.1">
    <property type="nucleotide sequence ID" value="NZ_BLLH01000002.1"/>
</dbReference>
<keyword evidence="15" id="KW-0255">Endonuclease</keyword>
<dbReference type="EC" id="4.2.99.18" evidence="12"/>
<dbReference type="GO" id="GO:0006285">
    <property type="term" value="P:base-excision repair, AP site formation"/>
    <property type="evidence" value="ECO:0007669"/>
    <property type="project" value="TreeGrafter"/>
</dbReference>
<keyword evidence="15" id="KW-0540">Nuclease</keyword>
<feature type="binding site" evidence="12">
    <location>
        <position position="199"/>
    </location>
    <ligand>
        <name>[4Fe-4S] cluster</name>
        <dbReference type="ChEBI" id="CHEBI:49883"/>
    </ligand>
</feature>
<evidence type="ECO:0000256" key="9">
    <source>
        <dbReference type="ARBA" id="ARBA00023204"/>
    </source>
</evidence>